<sequence length="96" mass="10498">MADYSMQIHECSTPHIPRVGGAPAMDPKYIPGVKSDAIPLQPQPSTSISASAVSTATYRDFFVPSAGATAYQHPMHSFFSGFDFTLTENFYEFENS</sequence>
<dbReference type="WBParaSite" id="sdigi.contig98.g4282.t1">
    <property type="protein sequence ID" value="sdigi.contig98.g4282.t1"/>
    <property type="gene ID" value="sdigi.contig98.g4282"/>
</dbReference>
<keyword evidence="1" id="KW-1185">Reference proteome</keyword>
<protein>
    <submittedName>
        <fullName evidence="2">Uncharacterized protein</fullName>
    </submittedName>
</protein>
<accession>A0A915Q4W3</accession>
<proteinExistence type="predicted"/>
<name>A0A915Q4W3_9BILA</name>
<reference evidence="2" key="1">
    <citation type="submission" date="2022-11" db="UniProtKB">
        <authorList>
            <consortium name="WormBaseParasite"/>
        </authorList>
    </citation>
    <scope>IDENTIFICATION</scope>
</reference>
<dbReference type="AlphaFoldDB" id="A0A915Q4W3"/>
<dbReference type="Proteomes" id="UP000887581">
    <property type="component" value="Unplaced"/>
</dbReference>
<evidence type="ECO:0000313" key="1">
    <source>
        <dbReference type="Proteomes" id="UP000887581"/>
    </source>
</evidence>
<evidence type="ECO:0000313" key="2">
    <source>
        <dbReference type="WBParaSite" id="sdigi.contig98.g4282.t1"/>
    </source>
</evidence>
<organism evidence="1 2">
    <name type="scientific">Setaria digitata</name>
    <dbReference type="NCBI Taxonomy" id="48799"/>
    <lineage>
        <taxon>Eukaryota</taxon>
        <taxon>Metazoa</taxon>
        <taxon>Ecdysozoa</taxon>
        <taxon>Nematoda</taxon>
        <taxon>Chromadorea</taxon>
        <taxon>Rhabditida</taxon>
        <taxon>Spirurina</taxon>
        <taxon>Spiruromorpha</taxon>
        <taxon>Filarioidea</taxon>
        <taxon>Setariidae</taxon>
        <taxon>Setaria</taxon>
    </lineage>
</organism>